<dbReference type="GO" id="GO:0022857">
    <property type="term" value="F:transmembrane transporter activity"/>
    <property type="evidence" value="ECO:0007669"/>
    <property type="project" value="InterPro"/>
</dbReference>
<dbReference type="Proteomes" id="UP000529637">
    <property type="component" value="Unassembled WGS sequence"/>
</dbReference>
<dbReference type="PANTHER" id="PTHR43124:SF10">
    <property type="entry name" value="PURINE EFFLUX PUMP PBUE"/>
    <property type="match status" value="1"/>
</dbReference>
<dbReference type="PANTHER" id="PTHR43124">
    <property type="entry name" value="PURINE EFFLUX PUMP PBUE"/>
    <property type="match status" value="1"/>
</dbReference>
<keyword evidence="5 6" id="KW-0472">Membrane</keyword>
<comment type="caution">
    <text evidence="8">The sequence shown here is derived from an EMBL/GenBank/DDBJ whole genome shotgun (WGS) entry which is preliminary data.</text>
</comment>
<feature type="transmembrane region" description="Helical" evidence="6">
    <location>
        <begin position="42"/>
        <end position="67"/>
    </location>
</feature>
<dbReference type="InterPro" id="IPR050189">
    <property type="entry name" value="MFS_Efflux_Transporters"/>
</dbReference>
<dbReference type="InterPro" id="IPR020846">
    <property type="entry name" value="MFS_dom"/>
</dbReference>
<sequence length="392" mass="40563">MSDAAVPARLAQVRWALLFGNFVIGCGVMCAVGTLNDLSHSLGVSVAVAGQLITISAAAVCFGAPLLASWVGGFDRRRLLALSLLWYAVGHAACALVDSMTALWILRALTVLAAAVFTPQAAAAIGVMAPPAQRGRSITLIFLGWSIASVLGMPLASYLGDTFGWRVAFGAIAGASLVGALWVHAAMPDGVRPAALSVSDWSRVLTHPVLMAMVLVTALSGAGQFTVLTYVAPYYKQHLGASVEQTSALFFWFGLFGVIGNALVSRYIDRLGAARTVALTLIAMLVGMLLWPLAHSFAAVAAVLVPWGLGCFASNSAQQARLGAAAPEYAPALLALNTSAIYLGQAAGSASGGWLIAHGGYAPLPNLGAVWLVAAIGLSFWVGRRVIVHARA</sequence>
<evidence type="ECO:0000256" key="6">
    <source>
        <dbReference type="SAM" id="Phobius"/>
    </source>
</evidence>
<organism evidence="8 9">
    <name type="scientific">Piscinibacter koreensis</name>
    <dbReference type="NCBI Taxonomy" id="2742824"/>
    <lineage>
        <taxon>Bacteria</taxon>
        <taxon>Pseudomonadati</taxon>
        <taxon>Pseudomonadota</taxon>
        <taxon>Betaproteobacteria</taxon>
        <taxon>Burkholderiales</taxon>
        <taxon>Sphaerotilaceae</taxon>
        <taxon>Piscinibacter</taxon>
    </lineage>
</organism>
<dbReference type="CDD" id="cd17324">
    <property type="entry name" value="MFS_NepI_like"/>
    <property type="match status" value="1"/>
</dbReference>
<protein>
    <submittedName>
        <fullName evidence="8">MFS transporter</fullName>
    </submittedName>
</protein>
<feature type="transmembrane region" description="Helical" evidence="6">
    <location>
        <begin position="15"/>
        <end position="36"/>
    </location>
</feature>
<feature type="transmembrane region" description="Helical" evidence="6">
    <location>
        <begin position="204"/>
        <end position="227"/>
    </location>
</feature>
<keyword evidence="9" id="KW-1185">Reference proteome</keyword>
<feature type="domain" description="Major facilitator superfamily (MFS) profile" evidence="7">
    <location>
        <begin position="13"/>
        <end position="386"/>
    </location>
</feature>
<feature type="transmembrane region" description="Helical" evidence="6">
    <location>
        <begin position="79"/>
        <end position="98"/>
    </location>
</feature>
<name>A0A7Y6NR70_9BURK</name>
<dbReference type="SUPFAM" id="SSF103473">
    <property type="entry name" value="MFS general substrate transporter"/>
    <property type="match status" value="1"/>
</dbReference>
<evidence type="ECO:0000313" key="8">
    <source>
        <dbReference type="EMBL" id="NUZ07796.1"/>
    </source>
</evidence>
<accession>A0A7Y6NR70</accession>
<feature type="transmembrane region" description="Helical" evidence="6">
    <location>
        <begin position="165"/>
        <end position="183"/>
    </location>
</feature>
<keyword evidence="3 6" id="KW-0812">Transmembrane</keyword>
<feature type="transmembrane region" description="Helical" evidence="6">
    <location>
        <begin position="368"/>
        <end position="387"/>
    </location>
</feature>
<gene>
    <name evidence="8" type="ORF">HQN59_18695</name>
</gene>
<feature type="transmembrane region" description="Helical" evidence="6">
    <location>
        <begin position="297"/>
        <end position="317"/>
    </location>
</feature>
<feature type="transmembrane region" description="Helical" evidence="6">
    <location>
        <begin position="271"/>
        <end position="291"/>
    </location>
</feature>
<keyword evidence="4 6" id="KW-1133">Transmembrane helix</keyword>
<dbReference type="Pfam" id="PF07690">
    <property type="entry name" value="MFS_1"/>
    <property type="match status" value="1"/>
</dbReference>
<evidence type="ECO:0000313" key="9">
    <source>
        <dbReference type="Proteomes" id="UP000529637"/>
    </source>
</evidence>
<feature type="transmembrane region" description="Helical" evidence="6">
    <location>
        <begin position="247"/>
        <end position="264"/>
    </location>
</feature>
<reference evidence="8 9" key="1">
    <citation type="submission" date="2020-06" db="EMBL/GenBank/DDBJ databases">
        <title>Schlegella sp. ID0723 isolated from air conditioner.</title>
        <authorList>
            <person name="Kim D.Y."/>
            <person name="Kim D.-U."/>
        </authorList>
    </citation>
    <scope>NUCLEOTIDE SEQUENCE [LARGE SCALE GENOMIC DNA]</scope>
    <source>
        <strain evidence="8 9">ID0723</strain>
    </source>
</reference>
<proteinExistence type="predicted"/>
<dbReference type="PROSITE" id="PS50850">
    <property type="entry name" value="MFS"/>
    <property type="match status" value="1"/>
</dbReference>
<feature type="transmembrane region" description="Helical" evidence="6">
    <location>
        <begin position="140"/>
        <end position="159"/>
    </location>
</feature>
<evidence type="ECO:0000256" key="4">
    <source>
        <dbReference type="ARBA" id="ARBA00022989"/>
    </source>
</evidence>
<dbReference type="InterPro" id="IPR011701">
    <property type="entry name" value="MFS"/>
</dbReference>
<evidence type="ECO:0000256" key="3">
    <source>
        <dbReference type="ARBA" id="ARBA00022692"/>
    </source>
</evidence>
<comment type="subcellular location">
    <subcellularLocation>
        <location evidence="1">Cell membrane</location>
        <topology evidence="1">Multi-pass membrane protein</topology>
    </subcellularLocation>
</comment>
<feature type="transmembrane region" description="Helical" evidence="6">
    <location>
        <begin position="329"/>
        <end position="348"/>
    </location>
</feature>
<evidence type="ECO:0000259" key="7">
    <source>
        <dbReference type="PROSITE" id="PS50850"/>
    </source>
</evidence>
<dbReference type="EMBL" id="JABWMJ010000009">
    <property type="protein sequence ID" value="NUZ07796.1"/>
    <property type="molecule type" value="Genomic_DNA"/>
</dbReference>
<feature type="transmembrane region" description="Helical" evidence="6">
    <location>
        <begin position="104"/>
        <end position="128"/>
    </location>
</feature>
<evidence type="ECO:0000256" key="2">
    <source>
        <dbReference type="ARBA" id="ARBA00022475"/>
    </source>
</evidence>
<evidence type="ECO:0000256" key="1">
    <source>
        <dbReference type="ARBA" id="ARBA00004651"/>
    </source>
</evidence>
<dbReference type="InterPro" id="IPR036259">
    <property type="entry name" value="MFS_trans_sf"/>
</dbReference>
<evidence type="ECO:0000256" key="5">
    <source>
        <dbReference type="ARBA" id="ARBA00023136"/>
    </source>
</evidence>
<dbReference type="RefSeq" id="WP_176070633.1">
    <property type="nucleotide sequence ID" value="NZ_JABWMJ010000009.1"/>
</dbReference>
<keyword evidence="2" id="KW-1003">Cell membrane</keyword>
<dbReference type="Gene3D" id="1.20.1250.20">
    <property type="entry name" value="MFS general substrate transporter like domains"/>
    <property type="match status" value="1"/>
</dbReference>
<dbReference type="GO" id="GO:0005886">
    <property type="term" value="C:plasma membrane"/>
    <property type="evidence" value="ECO:0007669"/>
    <property type="project" value="UniProtKB-SubCell"/>
</dbReference>
<dbReference type="AlphaFoldDB" id="A0A7Y6NR70"/>